<dbReference type="Proteomes" id="UP000761264">
    <property type="component" value="Unassembled WGS sequence"/>
</dbReference>
<accession>A0A967K9E1</accession>
<comment type="caution">
    <text evidence="1">The sequence shown here is derived from an EMBL/GenBank/DDBJ whole genome shotgun (WGS) entry which is preliminary data.</text>
</comment>
<sequence length="72" mass="7809">MNEVIAALVRIPVGRCGKTGEVSSLIANVLSDDTTYMAGQNLRIDGGLTHAALRGWRTFLNKAPDTRRVPSR</sequence>
<protein>
    <submittedName>
        <fullName evidence="1">SDR family oxidoreductase</fullName>
    </submittedName>
</protein>
<dbReference type="Gene3D" id="3.40.50.720">
    <property type="entry name" value="NAD(P)-binding Rossmann-like Domain"/>
    <property type="match status" value="1"/>
</dbReference>
<dbReference type="InterPro" id="IPR036291">
    <property type="entry name" value="NAD(P)-bd_dom_sf"/>
</dbReference>
<keyword evidence="2" id="KW-1185">Reference proteome</keyword>
<dbReference type="Pfam" id="PF13561">
    <property type="entry name" value="adh_short_C2"/>
    <property type="match status" value="1"/>
</dbReference>
<name>A0A967K9E1_9PROT</name>
<evidence type="ECO:0000313" key="2">
    <source>
        <dbReference type="Proteomes" id="UP000761264"/>
    </source>
</evidence>
<dbReference type="InterPro" id="IPR002347">
    <property type="entry name" value="SDR_fam"/>
</dbReference>
<dbReference type="EMBL" id="JAAQPH010000008">
    <property type="protein sequence ID" value="NIA69269.1"/>
    <property type="molecule type" value="Genomic_DNA"/>
</dbReference>
<reference evidence="1" key="1">
    <citation type="submission" date="2020-03" db="EMBL/GenBank/DDBJ databases">
        <title>Genome of Pelagibius litoralis DSM 21314T.</title>
        <authorList>
            <person name="Wang G."/>
        </authorList>
    </citation>
    <scope>NUCLEOTIDE SEQUENCE</scope>
    <source>
        <strain evidence="1">DSM 21314</strain>
    </source>
</reference>
<dbReference type="AlphaFoldDB" id="A0A967K9E1"/>
<gene>
    <name evidence="1" type="ORF">HBA54_11770</name>
</gene>
<proteinExistence type="predicted"/>
<evidence type="ECO:0000313" key="1">
    <source>
        <dbReference type="EMBL" id="NIA69269.1"/>
    </source>
</evidence>
<organism evidence="1 2">
    <name type="scientific">Pelagibius litoralis</name>
    <dbReference type="NCBI Taxonomy" id="374515"/>
    <lineage>
        <taxon>Bacteria</taxon>
        <taxon>Pseudomonadati</taxon>
        <taxon>Pseudomonadota</taxon>
        <taxon>Alphaproteobacteria</taxon>
        <taxon>Rhodospirillales</taxon>
        <taxon>Rhodovibrionaceae</taxon>
        <taxon>Pelagibius</taxon>
    </lineage>
</organism>
<dbReference type="RefSeq" id="WP_167224713.1">
    <property type="nucleotide sequence ID" value="NZ_JAAQPH010000008.1"/>
</dbReference>
<dbReference type="SUPFAM" id="SSF51735">
    <property type="entry name" value="NAD(P)-binding Rossmann-fold domains"/>
    <property type="match status" value="1"/>
</dbReference>